<dbReference type="InterPro" id="IPR035906">
    <property type="entry name" value="MetI-like_sf"/>
</dbReference>
<dbReference type="SUPFAM" id="SSF161098">
    <property type="entry name" value="MetI-like"/>
    <property type="match status" value="1"/>
</dbReference>
<accession>A0A0D0QJQ4</accession>
<feature type="transmembrane region" description="Helical" evidence="7">
    <location>
        <begin position="283"/>
        <end position="309"/>
    </location>
</feature>
<feature type="domain" description="ABC transmembrane type-1" evidence="8">
    <location>
        <begin position="100"/>
        <end position="302"/>
    </location>
</feature>
<evidence type="ECO:0000256" key="7">
    <source>
        <dbReference type="RuleBase" id="RU363032"/>
    </source>
</evidence>
<dbReference type="OrthoDB" id="9807402at2"/>
<evidence type="ECO:0000313" key="10">
    <source>
        <dbReference type="Proteomes" id="UP000035100"/>
    </source>
</evidence>
<protein>
    <submittedName>
        <fullName evidence="9">ABC-type dipeptide/oligopeptide/nickel transport system, permease component</fullName>
    </submittedName>
</protein>
<dbReference type="RefSeq" id="WP_047772135.1">
    <property type="nucleotide sequence ID" value="NZ_KN848371.1"/>
</dbReference>
<feature type="transmembrane region" description="Helical" evidence="7">
    <location>
        <begin position="104"/>
        <end position="127"/>
    </location>
</feature>
<feature type="transmembrane region" description="Helical" evidence="7">
    <location>
        <begin position="139"/>
        <end position="160"/>
    </location>
</feature>
<dbReference type="Pfam" id="PF00528">
    <property type="entry name" value="BPD_transp_1"/>
    <property type="match status" value="1"/>
</dbReference>
<feature type="transmembrane region" description="Helical" evidence="7">
    <location>
        <begin position="180"/>
        <end position="199"/>
    </location>
</feature>
<dbReference type="STRING" id="1123501.Wenmar_00607"/>
<dbReference type="Pfam" id="PF19300">
    <property type="entry name" value="BPD_transp_1_N"/>
    <property type="match status" value="1"/>
</dbReference>
<evidence type="ECO:0000256" key="1">
    <source>
        <dbReference type="ARBA" id="ARBA00004651"/>
    </source>
</evidence>
<comment type="caution">
    <text evidence="9">The sequence shown here is derived from an EMBL/GenBank/DDBJ whole genome shotgun (WGS) entry which is preliminary data.</text>
</comment>
<feature type="transmembrane region" description="Helical" evidence="7">
    <location>
        <begin position="12"/>
        <end position="33"/>
    </location>
</feature>
<evidence type="ECO:0000256" key="2">
    <source>
        <dbReference type="ARBA" id="ARBA00022448"/>
    </source>
</evidence>
<comment type="subcellular location">
    <subcellularLocation>
        <location evidence="1 7">Cell membrane</location>
        <topology evidence="1 7">Multi-pass membrane protein</topology>
    </subcellularLocation>
</comment>
<dbReference type="GO" id="GO:0055085">
    <property type="term" value="P:transmembrane transport"/>
    <property type="evidence" value="ECO:0007669"/>
    <property type="project" value="InterPro"/>
</dbReference>
<keyword evidence="3" id="KW-1003">Cell membrane</keyword>
<dbReference type="EMBL" id="AONG01000003">
    <property type="protein sequence ID" value="KIQ71228.1"/>
    <property type="molecule type" value="Genomic_DNA"/>
</dbReference>
<dbReference type="PROSITE" id="PS50928">
    <property type="entry name" value="ABC_TM1"/>
    <property type="match status" value="1"/>
</dbReference>
<comment type="similarity">
    <text evidence="7">Belongs to the binding-protein-dependent transport system permease family.</text>
</comment>
<dbReference type="AlphaFoldDB" id="A0A0D0QJQ4"/>
<dbReference type="Gene3D" id="1.10.3720.10">
    <property type="entry name" value="MetI-like"/>
    <property type="match status" value="1"/>
</dbReference>
<dbReference type="PANTHER" id="PTHR43163">
    <property type="entry name" value="DIPEPTIDE TRANSPORT SYSTEM PERMEASE PROTEIN DPPB-RELATED"/>
    <property type="match status" value="1"/>
</dbReference>
<dbReference type="CDD" id="cd06261">
    <property type="entry name" value="TM_PBP2"/>
    <property type="match status" value="1"/>
</dbReference>
<keyword evidence="4 7" id="KW-0812">Transmembrane</keyword>
<evidence type="ECO:0000256" key="5">
    <source>
        <dbReference type="ARBA" id="ARBA00022989"/>
    </source>
</evidence>
<dbReference type="InterPro" id="IPR000515">
    <property type="entry name" value="MetI-like"/>
</dbReference>
<organism evidence="9 10">
    <name type="scientific">Wenxinia marina DSM 24838</name>
    <dbReference type="NCBI Taxonomy" id="1123501"/>
    <lineage>
        <taxon>Bacteria</taxon>
        <taxon>Pseudomonadati</taxon>
        <taxon>Pseudomonadota</taxon>
        <taxon>Alphaproteobacteria</taxon>
        <taxon>Rhodobacterales</taxon>
        <taxon>Roseobacteraceae</taxon>
        <taxon>Wenxinia</taxon>
    </lineage>
</organism>
<keyword evidence="2 7" id="KW-0813">Transport</keyword>
<proteinExistence type="inferred from homology"/>
<dbReference type="eggNOG" id="COG0601">
    <property type="taxonomic scope" value="Bacteria"/>
</dbReference>
<dbReference type="InterPro" id="IPR045621">
    <property type="entry name" value="BPD_transp_1_N"/>
</dbReference>
<keyword evidence="10" id="KW-1185">Reference proteome</keyword>
<evidence type="ECO:0000256" key="3">
    <source>
        <dbReference type="ARBA" id="ARBA00022475"/>
    </source>
</evidence>
<gene>
    <name evidence="9" type="ORF">Wenmar_00607</name>
</gene>
<keyword evidence="6 7" id="KW-0472">Membrane</keyword>
<dbReference type="Proteomes" id="UP000035100">
    <property type="component" value="Unassembled WGS sequence"/>
</dbReference>
<feature type="transmembrane region" description="Helical" evidence="7">
    <location>
        <begin position="238"/>
        <end position="263"/>
    </location>
</feature>
<dbReference type="PANTHER" id="PTHR43163:SF6">
    <property type="entry name" value="DIPEPTIDE TRANSPORT SYSTEM PERMEASE PROTEIN DPPB-RELATED"/>
    <property type="match status" value="1"/>
</dbReference>
<evidence type="ECO:0000313" key="9">
    <source>
        <dbReference type="EMBL" id="KIQ71228.1"/>
    </source>
</evidence>
<sequence length="317" mass="33327">MSRALWGRIATKTAQSLATLIVVVVLVFLLVRLSPGDPVRLMLGSEGSDEAVAALTEQLALDRSIPEQFLAFVTGLLRGDLGNSLVLRDRSVIEIILSSLPVTLAIIGTGLTVSVVCGVSLGLMAAISRRPSVDLAVRTWAMLLYATPTFLIGLVLVLVFALRFQWLPAGGWPGAFPENVVFLVLPGLALSGYLMPVIIRTVRQAAIDVSGQLFIEAALARGLSGSALTIRHILPNSLLPVVTLVGINLGALLTGAIIVEAVFGLPGLGAEMVKAVARRDYPVIQGIALFAAAAVIAGNLIAEILYSVIDPRTRVAT</sequence>
<evidence type="ECO:0000259" key="8">
    <source>
        <dbReference type="PROSITE" id="PS50928"/>
    </source>
</evidence>
<evidence type="ECO:0000256" key="6">
    <source>
        <dbReference type="ARBA" id="ARBA00023136"/>
    </source>
</evidence>
<dbReference type="GO" id="GO:0005886">
    <property type="term" value="C:plasma membrane"/>
    <property type="evidence" value="ECO:0007669"/>
    <property type="project" value="UniProtKB-SubCell"/>
</dbReference>
<evidence type="ECO:0000256" key="4">
    <source>
        <dbReference type="ARBA" id="ARBA00022692"/>
    </source>
</evidence>
<reference evidence="9 10" key="1">
    <citation type="submission" date="2013-01" db="EMBL/GenBank/DDBJ databases">
        <authorList>
            <person name="Fiebig A."/>
            <person name="Goeker M."/>
            <person name="Klenk H.-P.P."/>
        </authorList>
    </citation>
    <scope>NUCLEOTIDE SEQUENCE [LARGE SCALE GENOMIC DNA]</scope>
    <source>
        <strain evidence="9 10">DSM 24838</strain>
    </source>
</reference>
<name>A0A0D0QJQ4_9RHOB</name>
<keyword evidence="5 7" id="KW-1133">Transmembrane helix</keyword>